<dbReference type="InterPro" id="IPR008721">
    <property type="entry name" value="ORC6_cyclin_first"/>
</dbReference>
<dbReference type="GO" id="GO:0006270">
    <property type="term" value="P:DNA replication initiation"/>
    <property type="evidence" value="ECO:0007669"/>
    <property type="project" value="TreeGrafter"/>
</dbReference>
<evidence type="ECO:0000313" key="10">
    <source>
        <dbReference type="Proteomes" id="UP000494165"/>
    </source>
</evidence>
<gene>
    <name evidence="9" type="ORF">CLODIP_2_CD07298</name>
</gene>
<dbReference type="PANTHER" id="PTHR13394">
    <property type="entry name" value="ORIGIN RECOGNITION COMPLEX SUBUNIT 6"/>
    <property type="match status" value="1"/>
</dbReference>
<dbReference type="Gene3D" id="1.10.472.10">
    <property type="entry name" value="Cyclin-like"/>
    <property type="match status" value="1"/>
</dbReference>
<dbReference type="Pfam" id="PF21913">
    <property type="entry name" value="ORC6_2nd"/>
    <property type="match status" value="1"/>
</dbReference>
<dbReference type="OrthoDB" id="5552484at2759"/>
<evidence type="ECO:0008006" key="11">
    <source>
        <dbReference type="Google" id="ProtNLM"/>
    </source>
</evidence>
<comment type="similarity">
    <text evidence="2">Belongs to the ORC6 family.</text>
</comment>
<evidence type="ECO:0000259" key="8">
    <source>
        <dbReference type="Pfam" id="PF21913"/>
    </source>
</evidence>
<dbReference type="AlphaFoldDB" id="A0A8S1CC34"/>
<dbReference type="PANTHER" id="PTHR13394:SF0">
    <property type="entry name" value="ORIGIN RECOGNITION COMPLEX SUBUNIT 6"/>
    <property type="match status" value="1"/>
</dbReference>
<dbReference type="Proteomes" id="UP000494165">
    <property type="component" value="Unassembled WGS sequence"/>
</dbReference>
<evidence type="ECO:0000256" key="5">
    <source>
        <dbReference type="ARBA" id="ARBA00023242"/>
    </source>
</evidence>
<dbReference type="InterPro" id="IPR054113">
    <property type="entry name" value="ORC6_cyclin-like_2nd"/>
</dbReference>
<accession>A0A8S1CC34</accession>
<evidence type="ECO:0000256" key="1">
    <source>
        <dbReference type="ARBA" id="ARBA00004123"/>
    </source>
</evidence>
<evidence type="ECO:0000259" key="7">
    <source>
        <dbReference type="Pfam" id="PF05460"/>
    </source>
</evidence>
<keyword evidence="10" id="KW-1185">Reference proteome</keyword>
<keyword evidence="5" id="KW-0539">Nucleus</keyword>
<name>A0A8S1CC34_9INSE</name>
<dbReference type="Pfam" id="PF05460">
    <property type="entry name" value="ORC6"/>
    <property type="match status" value="1"/>
</dbReference>
<evidence type="ECO:0000256" key="3">
    <source>
        <dbReference type="ARBA" id="ARBA00022705"/>
    </source>
</evidence>
<comment type="caution">
    <text evidence="9">The sequence shown here is derived from an EMBL/GenBank/DDBJ whole genome shotgun (WGS) entry which is preliminary data.</text>
</comment>
<feature type="region of interest" description="Disordered" evidence="6">
    <location>
        <begin position="193"/>
        <end position="217"/>
    </location>
</feature>
<evidence type="ECO:0000256" key="6">
    <source>
        <dbReference type="SAM" id="MobiDB-lite"/>
    </source>
</evidence>
<dbReference type="GO" id="GO:0003677">
    <property type="term" value="F:DNA binding"/>
    <property type="evidence" value="ECO:0007669"/>
    <property type="project" value="UniProtKB-KW"/>
</dbReference>
<evidence type="ECO:0000256" key="4">
    <source>
        <dbReference type="ARBA" id="ARBA00023125"/>
    </source>
</evidence>
<keyword evidence="3" id="KW-0235">DNA replication</keyword>
<organism evidence="9 10">
    <name type="scientific">Cloeon dipterum</name>
    <dbReference type="NCBI Taxonomy" id="197152"/>
    <lineage>
        <taxon>Eukaryota</taxon>
        <taxon>Metazoa</taxon>
        <taxon>Ecdysozoa</taxon>
        <taxon>Arthropoda</taxon>
        <taxon>Hexapoda</taxon>
        <taxon>Insecta</taxon>
        <taxon>Pterygota</taxon>
        <taxon>Palaeoptera</taxon>
        <taxon>Ephemeroptera</taxon>
        <taxon>Pisciforma</taxon>
        <taxon>Baetidae</taxon>
        <taxon>Cloeon</taxon>
    </lineage>
</organism>
<dbReference type="InterPro" id="IPR020529">
    <property type="entry name" value="ORC6_met/pln"/>
</dbReference>
<evidence type="ECO:0000256" key="2">
    <source>
        <dbReference type="ARBA" id="ARBA00010840"/>
    </source>
</evidence>
<comment type="subcellular location">
    <subcellularLocation>
        <location evidence="1">Nucleus</location>
    </subcellularLocation>
</comment>
<keyword evidence="4" id="KW-0238">DNA-binding</keyword>
<protein>
    <recommendedName>
        <fullName evidence="11">Origin recognition complex subunit 6</fullName>
    </recommendedName>
</protein>
<feature type="domain" description="ORC6 second cyclin-like" evidence="8">
    <location>
        <begin position="89"/>
        <end position="169"/>
    </location>
</feature>
<proteinExistence type="inferred from homology"/>
<feature type="compositionally biased region" description="Basic and acidic residues" evidence="6">
    <location>
        <begin position="203"/>
        <end position="212"/>
    </location>
</feature>
<evidence type="ECO:0000313" key="9">
    <source>
        <dbReference type="EMBL" id="CAB3369213.1"/>
    </source>
</evidence>
<dbReference type="GO" id="GO:0005664">
    <property type="term" value="C:nuclear origin of replication recognition complex"/>
    <property type="evidence" value="ECO:0007669"/>
    <property type="project" value="InterPro"/>
</dbReference>
<feature type="domain" description="ORC6 first cyclin-like" evidence="7">
    <location>
        <begin position="5"/>
        <end position="85"/>
    </location>
</feature>
<sequence>MESFAKKLGINEKPVLSKAKEMERLIETKKSFSVDASLQSILCLHVAASMKGADFDKNLAIKLSASSKKTYNAKLYMLEKLLDVQPLTSVKEMCLKLGAMEAHAEADKLKKCFDQLCQDDHEDHPMYSAGAVFVVAKSQKISVEKAKIVELARTSWTKLESVIEKMKKLFESGQTSSSKKTQKQKKHALQEILDNIADNSIDEDNKTRKEEEVKSDDDEDYEVWRKRMIKEAHEELEQDAKRPKKETKSRANFYWKVSEFATKTNSSLARGDVF</sequence>
<dbReference type="EMBL" id="CADEPI010000043">
    <property type="protein sequence ID" value="CAB3369213.1"/>
    <property type="molecule type" value="Genomic_DNA"/>
</dbReference>
<reference evidence="9 10" key="1">
    <citation type="submission" date="2020-04" db="EMBL/GenBank/DDBJ databases">
        <authorList>
            <person name="Alioto T."/>
            <person name="Alioto T."/>
            <person name="Gomez Garrido J."/>
        </authorList>
    </citation>
    <scope>NUCLEOTIDE SEQUENCE [LARGE SCALE GENOMIC DNA]</scope>
</reference>